<dbReference type="Proteomes" id="UP001550378">
    <property type="component" value="Unassembled WGS sequence"/>
</dbReference>
<organism evidence="1 2">
    <name type="scientific">Streptomyces lavendulocolor</name>
    <dbReference type="NCBI Taxonomy" id="67316"/>
    <lineage>
        <taxon>Bacteria</taxon>
        <taxon>Bacillati</taxon>
        <taxon>Actinomycetota</taxon>
        <taxon>Actinomycetes</taxon>
        <taxon>Kitasatosporales</taxon>
        <taxon>Streptomycetaceae</taxon>
        <taxon>Streptomyces</taxon>
    </lineage>
</organism>
<keyword evidence="2" id="KW-1185">Reference proteome</keyword>
<reference evidence="1 2" key="1">
    <citation type="submission" date="2024-06" db="EMBL/GenBank/DDBJ databases">
        <title>The Natural Products Discovery Center: Release of the First 8490 Sequenced Strains for Exploring Actinobacteria Biosynthetic Diversity.</title>
        <authorList>
            <person name="Kalkreuter E."/>
            <person name="Kautsar S.A."/>
            <person name="Yang D."/>
            <person name="Bader C.D."/>
            <person name="Teijaro C.N."/>
            <person name="Fluegel L."/>
            <person name="Davis C.M."/>
            <person name="Simpson J.R."/>
            <person name="Lauterbach L."/>
            <person name="Steele A.D."/>
            <person name="Gui C."/>
            <person name="Meng S."/>
            <person name="Li G."/>
            <person name="Viehrig K."/>
            <person name="Ye F."/>
            <person name="Su P."/>
            <person name="Kiefer A.F."/>
            <person name="Nichols A."/>
            <person name="Cepeda A.J."/>
            <person name="Yan W."/>
            <person name="Fan B."/>
            <person name="Jiang Y."/>
            <person name="Adhikari A."/>
            <person name="Zheng C.-J."/>
            <person name="Schuster L."/>
            <person name="Cowan T.M."/>
            <person name="Smanski M.J."/>
            <person name="Chevrette M.G."/>
            <person name="De Carvalho L.P.S."/>
            <person name="Shen B."/>
        </authorList>
    </citation>
    <scope>NUCLEOTIDE SEQUENCE [LARGE SCALE GENOMIC DNA]</scope>
    <source>
        <strain evidence="1 2">NPDC006337</strain>
    </source>
</reference>
<proteinExistence type="predicted"/>
<name>A0ABV2VYB8_9ACTN</name>
<sequence length="127" mass="14355">MWVRRSEYAALRARVERLAAERDEAVAEIAACRSTTVDTCRKYTDTADALVRARLARLSEGMAYEGRITRLVRACARYRTELAKERRRAARLQGRLDDAVGLTSPALDAGAAWQQRRQDKTRTAVTQ</sequence>
<comment type="caution">
    <text evidence="1">The sequence shown here is derived from an EMBL/GenBank/DDBJ whole genome shotgun (WGS) entry which is preliminary data.</text>
</comment>
<gene>
    <name evidence="1" type="ORF">ABZ508_02765</name>
</gene>
<evidence type="ECO:0000313" key="2">
    <source>
        <dbReference type="Proteomes" id="UP001550378"/>
    </source>
</evidence>
<dbReference type="EMBL" id="JBEXZR010000002">
    <property type="protein sequence ID" value="MEU0706288.1"/>
    <property type="molecule type" value="Genomic_DNA"/>
</dbReference>
<dbReference type="RefSeq" id="WP_359657829.1">
    <property type="nucleotide sequence ID" value="NZ_JBEXZP010000237.1"/>
</dbReference>
<protein>
    <recommendedName>
        <fullName evidence="3">Flagellar FliJ protein</fullName>
    </recommendedName>
</protein>
<accession>A0ABV2VYB8</accession>
<evidence type="ECO:0000313" key="1">
    <source>
        <dbReference type="EMBL" id="MEU0706288.1"/>
    </source>
</evidence>
<evidence type="ECO:0008006" key="3">
    <source>
        <dbReference type="Google" id="ProtNLM"/>
    </source>
</evidence>